<evidence type="ECO:0000256" key="1">
    <source>
        <dbReference type="SAM" id="Phobius"/>
    </source>
</evidence>
<keyword evidence="1" id="KW-0812">Transmembrane</keyword>
<organism evidence="2 3">
    <name type="scientific">Candidatus Megaera venefica</name>
    <dbReference type="NCBI Taxonomy" id="2055910"/>
    <lineage>
        <taxon>Bacteria</taxon>
        <taxon>Pseudomonadati</taxon>
        <taxon>Pseudomonadota</taxon>
        <taxon>Alphaproteobacteria</taxon>
        <taxon>Rickettsiales</taxon>
        <taxon>Rickettsiaceae</taxon>
        <taxon>Candidatus Megaera</taxon>
    </lineage>
</organism>
<reference evidence="2 3" key="1">
    <citation type="submission" date="2023-03" db="EMBL/GenBank/DDBJ databases">
        <title>Host association and intracellularity evolved multiple times independently in the Rickettsiales.</title>
        <authorList>
            <person name="Castelli M."/>
            <person name="Nardi T."/>
            <person name="Gammuto L."/>
            <person name="Bellinzona G."/>
            <person name="Sabaneyeva E."/>
            <person name="Potekhin A."/>
            <person name="Serra V."/>
            <person name="Petroni G."/>
            <person name="Sassera D."/>
        </authorList>
    </citation>
    <scope>NUCLEOTIDE SEQUENCE [LARGE SCALE GENOMIC DNA]</scope>
    <source>
        <strain evidence="2 3">Sr 2-6</strain>
    </source>
</reference>
<dbReference type="Gene3D" id="3.20.20.370">
    <property type="entry name" value="Glycoside hydrolase/deacetylase"/>
    <property type="match status" value="1"/>
</dbReference>
<dbReference type="RefSeq" id="WP_322776001.1">
    <property type="nucleotide sequence ID" value="NZ_JARJFB010000002.1"/>
</dbReference>
<sequence length="358" mass="39958">MIKDPKLKAKVKLYLLGSNIALGAILLSLVIYWLVSARPSQIARATQFGQYRTYSMASLPFITNEIEADYVGLQKQVADTLEEANEVDLELLSIDVPPKQDSLIEETEQILAKSDELLTSKNTNKELSIKKKRVYSGKPKISIVVTNLGLNRRSTELALTLPTQCGLGFLPYTQSLKPLLNKAQNKGHEVYLYLPLQTSKALDNPGKYALMNNLALEENEVRLNVILNSQARYDGVYSSYKEVFTDDMNASSMIFDQLDDKNLIFILGKGLAKGVPGHISSHNNVIPTNIIIDEEPDKDSIRSQLEELIRVAESNGIALGYAQGFTLTIEMIRDWIPTLNKKGVQLVPVSELLKEYNL</sequence>
<dbReference type="EMBL" id="JARJFB010000002">
    <property type="protein sequence ID" value="MEA0970096.1"/>
    <property type="molecule type" value="Genomic_DNA"/>
</dbReference>
<keyword evidence="1" id="KW-0472">Membrane</keyword>
<proteinExistence type="predicted"/>
<accession>A0ABU5NAA1</accession>
<dbReference type="InterPro" id="IPR011330">
    <property type="entry name" value="Glyco_hydro/deAcase_b/a-brl"/>
</dbReference>
<dbReference type="PANTHER" id="PTHR30105">
    <property type="entry name" value="UNCHARACTERIZED YIBQ-RELATED"/>
    <property type="match status" value="1"/>
</dbReference>
<dbReference type="SUPFAM" id="SSF88713">
    <property type="entry name" value="Glycoside hydrolase/deacetylase"/>
    <property type="match status" value="1"/>
</dbReference>
<name>A0ABU5NAA1_9RICK</name>
<dbReference type="Proteomes" id="UP001291687">
    <property type="component" value="Unassembled WGS sequence"/>
</dbReference>
<dbReference type="CDD" id="cd10936">
    <property type="entry name" value="CE4_DAC2"/>
    <property type="match status" value="1"/>
</dbReference>
<keyword evidence="3" id="KW-1185">Reference proteome</keyword>
<comment type="caution">
    <text evidence="2">The sequence shown here is derived from an EMBL/GenBank/DDBJ whole genome shotgun (WGS) entry which is preliminary data.</text>
</comment>
<evidence type="ECO:0000313" key="2">
    <source>
        <dbReference type="EMBL" id="MEA0970096.1"/>
    </source>
</evidence>
<dbReference type="PANTHER" id="PTHR30105:SF2">
    <property type="entry name" value="DIVERGENT POLYSACCHARIDE DEACETYLASE SUPERFAMILY"/>
    <property type="match status" value="1"/>
</dbReference>
<keyword evidence="1" id="KW-1133">Transmembrane helix</keyword>
<dbReference type="InterPro" id="IPR006837">
    <property type="entry name" value="Divergent_DAC"/>
</dbReference>
<dbReference type="Pfam" id="PF04748">
    <property type="entry name" value="Polysacc_deac_2"/>
    <property type="match status" value="1"/>
</dbReference>
<evidence type="ECO:0000313" key="3">
    <source>
        <dbReference type="Proteomes" id="UP001291687"/>
    </source>
</evidence>
<gene>
    <name evidence="2" type="ORF">Megvenef_00044</name>
</gene>
<protein>
    <submittedName>
        <fullName evidence="2">Divergent polysaccharide deacetylase family protein</fullName>
    </submittedName>
</protein>
<feature type="transmembrane region" description="Helical" evidence="1">
    <location>
        <begin position="12"/>
        <end position="35"/>
    </location>
</feature>